<dbReference type="InterPro" id="IPR055170">
    <property type="entry name" value="GFO_IDH_MocA-like_dom"/>
</dbReference>
<dbReference type="Gene3D" id="3.40.50.720">
    <property type="entry name" value="NAD(P)-binding Rossmann-like Domain"/>
    <property type="match status" value="1"/>
</dbReference>
<feature type="domain" description="GFO/IDH/MocA-like oxidoreductase" evidence="4">
    <location>
        <begin position="134"/>
        <end position="248"/>
    </location>
</feature>
<feature type="domain" description="Gfo/Idh/MocA-like oxidoreductase N-terminal" evidence="3">
    <location>
        <begin position="5"/>
        <end position="122"/>
    </location>
</feature>
<protein>
    <recommendedName>
        <fullName evidence="6">Gfo/Idh/MocA-like oxidoreductase N-terminal domain-containing protein</fullName>
    </recommendedName>
</protein>
<keyword evidence="2" id="KW-0560">Oxidoreductase</keyword>
<reference evidence="5" key="1">
    <citation type="submission" date="2018-05" db="EMBL/GenBank/DDBJ databases">
        <authorList>
            <person name="Lanie J.A."/>
            <person name="Ng W.-L."/>
            <person name="Kazmierczak K.M."/>
            <person name="Andrzejewski T.M."/>
            <person name="Davidsen T.M."/>
            <person name="Wayne K.J."/>
            <person name="Tettelin H."/>
            <person name="Glass J.I."/>
            <person name="Rusch D."/>
            <person name="Podicherti R."/>
            <person name="Tsui H.-C.T."/>
            <person name="Winkler M.E."/>
        </authorList>
    </citation>
    <scope>NUCLEOTIDE SEQUENCE</scope>
</reference>
<sequence>MKKIIKWGIVGTAKIAETALIPAINKSKNSKLVAIGSRKKITALNFAKKHKIKKIYGSYKKLFEDDDIDVIYNPLPNHLHVKTTIEACNNKKHVLLEKPITLRANDVDLIKKTANKNKTIVKEAFMVRHHPQWQWIKNYIKLNKIGTINAITSLFSYNNMDPKNIRNVKKFGGGGLYDIGCYPIVISRYLLEKEPKKVIGDAKFDKKFKTDILTSAILDFDGIYSNFIVSTNSTLTQQVFIIGSKKSICIENPFNAKPDKNSTI</sequence>
<evidence type="ECO:0000256" key="2">
    <source>
        <dbReference type="ARBA" id="ARBA00023002"/>
    </source>
</evidence>
<evidence type="ECO:0000256" key="1">
    <source>
        <dbReference type="ARBA" id="ARBA00010928"/>
    </source>
</evidence>
<dbReference type="GO" id="GO:0000166">
    <property type="term" value="F:nucleotide binding"/>
    <property type="evidence" value="ECO:0007669"/>
    <property type="project" value="InterPro"/>
</dbReference>
<dbReference type="PANTHER" id="PTHR22604">
    <property type="entry name" value="OXIDOREDUCTASES"/>
    <property type="match status" value="1"/>
</dbReference>
<comment type="similarity">
    <text evidence="1">Belongs to the Gfo/Idh/MocA family.</text>
</comment>
<dbReference type="Pfam" id="PF01408">
    <property type="entry name" value="GFO_IDH_MocA"/>
    <property type="match status" value="1"/>
</dbReference>
<dbReference type="GO" id="GO:0016491">
    <property type="term" value="F:oxidoreductase activity"/>
    <property type="evidence" value="ECO:0007669"/>
    <property type="project" value="UniProtKB-KW"/>
</dbReference>
<dbReference type="SUPFAM" id="SSF51735">
    <property type="entry name" value="NAD(P)-binding Rossmann-fold domains"/>
    <property type="match status" value="1"/>
</dbReference>
<evidence type="ECO:0008006" key="6">
    <source>
        <dbReference type="Google" id="ProtNLM"/>
    </source>
</evidence>
<organism evidence="5">
    <name type="scientific">marine metagenome</name>
    <dbReference type="NCBI Taxonomy" id="408172"/>
    <lineage>
        <taxon>unclassified sequences</taxon>
        <taxon>metagenomes</taxon>
        <taxon>ecological metagenomes</taxon>
    </lineage>
</organism>
<proteinExistence type="inferred from homology"/>
<evidence type="ECO:0000313" key="5">
    <source>
        <dbReference type="EMBL" id="SVC66645.1"/>
    </source>
</evidence>
<dbReference type="InterPro" id="IPR000683">
    <property type="entry name" value="Gfo/Idh/MocA-like_OxRdtase_N"/>
</dbReference>
<dbReference type="Pfam" id="PF22725">
    <property type="entry name" value="GFO_IDH_MocA_C3"/>
    <property type="match status" value="1"/>
</dbReference>
<name>A0A382P218_9ZZZZ</name>
<feature type="non-terminal residue" evidence="5">
    <location>
        <position position="264"/>
    </location>
</feature>
<dbReference type="AlphaFoldDB" id="A0A382P218"/>
<dbReference type="InterPro" id="IPR050984">
    <property type="entry name" value="Gfo/Idh/MocA_domain"/>
</dbReference>
<dbReference type="EMBL" id="UINC01103901">
    <property type="protein sequence ID" value="SVC66645.1"/>
    <property type="molecule type" value="Genomic_DNA"/>
</dbReference>
<evidence type="ECO:0000259" key="4">
    <source>
        <dbReference type="Pfam" id="PF22725"/>
    </source>
</evidence>
<dbReference type="PANTHER" id="PTHR22604:SF105">
    <property type="entry name" value="TRANS-1,2-DIHYDROBENZENE-1,2-DIOL DEHYDROGENASE"/>
    <property type="match status" value="1"/>
</dbReference>
<dbReference type="SUPFAM" id="SSF55347">
    <property type="entry name" value="Glyceraldehyde-3-phosphate dehydrogenase-like, C-terminal domain"/>
    <property type="match status" value="1"/>
</dbReference>
<dbReference type="InterPro" id="IPR036291">
    <property type="entry name" value="NAD(P)-bd_dom_sf"/>
</dbReference>
<accession>A0A382P218</accession>
<gene>
    <name evidence="5" type="ORF">METZ01_LOCUS319499</name>
</gene>
<dbReference type="Gene3D" id="3.30.360.10">
    <property type="entry name" value="Dihydrodipicolinate Reductase, domain 2"/>
    <property type="match status" value="1"/>
</dbReference>
<evidence type="ECO:0000259" key="3">
    <source>
        <dbReference type="Pfam" id="PF01408"/>
    </source>
</evidence>